<dbReference type="Gene3D" id="1.10.287.110">
    <property type="entry name" value="DnaJ domain"/>
    <property type="match status" value="1"/>
</dbReference>
<name>A0A914W0M1_9BILA</name>
<evidence type="ECO:0000256" key="2">
    <source>
        <dbReference type="ARBA" id="ARBA00023186"/>
    </source>
</evidence>
<comment type="similarity">
    <text evidence="1">Belongs to the HscB family.</text>
</comment>
<evidence type="ECO:0000256" key="3">
    <source>
        <dbReference type="SAM" id="Coils"/>
    </source>
</evidence>
<dbReference type="GO" id="GO:0051259">
    <property type="term" value="P:protein complex oligomerization"/>
    <property type="evidence" value="ECO:0007669"/>
    <property type="project" value="InterPro"/>
</dbReference>
<evidence type="ECO:0000313" key="5">
    <source>
        <dbReference type="Proteomes" id="UP000887566"/>
    </source>
</evidence>
<dbReference type="WBParaSite" id="PSAMB.scaffold2870size22012.g19487.t1">
    <property type="protein sequence ID" value="PSAMB.scaffold2870size22012.g19487.t1"/>
    <property type="gene ID" value="PSAMB.scaffold2870size22012.g19487"/>
</dbReference>
<keyword evidence="2" id="KW-0143">Chaperone</keyword>
<dbReference type="PANTHER" id="PTHR14021:SF15">
    <property type="entry name" value="IRON-SULFUR CLUSTER CO-CHAPERONE PROTEIN HSCB"/>
    <property type="match status" value="1"/>
</dbReference>
<dbReference type="InterPro" id="IPR009073">
    <property type="entry name" value="HscB_oligo_C"/>
</dbReference>
<dbReference type="GO" id="GO:0005739">
    <property type="term" value="C:mitochondrion"/>
    <property type="evidence" value="ECO:0007669"/>
    <property type="project" value="TreeGrafter"/>
</dbReference>
<dbReference type="InterPro" id="IPR036386">
    <property type="entry name" value="HscB_C_sf"/>
</dbReference>
<dbReference type="CDD" id="cd06257">
    <property type="entry name" value="DnaJ"/>
    <property type="match status" value="1"/>
</dbReference>
<dbReference type="InterPro" id="IPR036869">
    <property type="entry name" value="J_dom_sf"/>
</dbReference>
<dbReference type="PROSITE" id="PS50076">
    <property type="entry name" value="DNAJ_2"/>
    <property type="match status" value="1"/>
</dbReference>
<dbReference type="GO" id="GO:0001671">
    <property type="term" value="F:ATPase activator activity"/>
    <property type="evidence" value="ECO:0007669"/>
    <property type="project" value="InterPro"/>
</dbReference>
<proteinExistence type="inferred from homology"/>
<reference evidence="6" key="1">
    <citation type="submission" date="2022-11" db="UniProtKB">
        <authorList>
            <consortium name="WormBaseParasite"/>
        </authorList>
    </citation>
    <scope>IDENTIFICATION</scope>
</reference>
<feature type="domain" description="J" evidence="4">
    <location>
        <begin position="68"/>
        <end position="140"/>
    </location>
</feature>
<evidence type="ECO:0000256" key="1">
    <source>
        <dbReference type="ARBA" id="ARBA00010476"/>
    </source>
</evidence>
<dbReference type="AlphaFoldDB" id="A0A914W0M1"/>
<dbReference type="GO" id="GO:0051087">
    <property type="term" value="F:protein-folding chaperone binding"/>
    <property type="evidence" value="ECO:0007669"/>
    <property type="project" value="InterPro"/>
</dbReference>
<feature type="coiled-coil region" evidence="3">
    <location>
        <begin position="166"/>
        <end position="193"/>
    </location>
</feature>
<dbReference type="SUPFAM" id="SSF46565">
    <property type="entry name" value="Chaperone J-domain"/>
    <property type="match status" value="1"/>
</dbReference>
<dbReference type="Gene3D" id="1.20.1280.20">
    <property type="entry name" value="HscB, C-terminal domain"/>
    <property type="match status" value="1"/>
</dbReference>
<dbReference type="InterPro" id="IPR001623">
    <property type="entry name" value="DnaJ_domain"/>
</dbReference>
<dbReference type="Proteomes" id="UP000887566">
    <property type="component" value="Unplaced"/>
</dbReference>
<protein>
    <submittedName>
        <fullName evidence="6">J domain-containing protein</fullName>
    </submittedName>
</protein>
<sequence length="230" mass="26431">MQRLIRLAQSTTIAWNHYVSIRSLRLPAACTEVPDASCWKCQKSLDSAKEKFFCGGCDSIQPPVKCANYFQYLDIPLNYNVDTDQLQSTFKQLQGKLHPDRFAQRSTSEKLFSDQQSSLVNLAYRTLLQPLDRANYLLRMVGQETGEETSTLDPKFLMEMLELNEAVEEMDDVDELQKMGENAKKELARCQESLAQSFHDDDMSRAKAVTDEMRYYLRIKTNVDKKLGFA</sequence>
<dbReference type="GO" id="GO:0044571">
    <property type="term" value="P:[2Fe-2S] cluster assembly"/>
    <property type="evidence" value="ECO:0007669"/>
    <property type="project" value="InterPro"/>
</dbReference>
<evidence type="ECO:0000313" key="6">
    <source>
        <dbReference type="WBParaSite" id="PSAMB.scaffold2870size22012.g19487.t1"/>
    </source>
</evidence>
<keyword evidence="3" id="KW-0175">Coiled coil</keyword>
<keyword evidence="5" id="KW-1185">Reference proteome</keyword>
<accession>A0A914W0M1</accession>
<dbReference type="PANTHER" id="PTHR14021">
    <property type="entry name" value="IRON-SULFUR CLUSTER CO-CHAPERONE PROTEIN HSCB"/>
    <property type="match status" value="1"/>
</dbReference>
<organism evidence="5 6">
    <name type="scientific">Plectus sambesii</name>
    <dbReference type="NCBI Taxonomy" id="2011161"/>
    <lineage>
        <taxon>Eukaryota</taxon>
        <taxon>Metazoa</taxon>
        <taxon>Ecdysozoa</taxon>
        <taxon>Nematoda</taxon>
        <taxon>Chromadorea</taxon>
        <taxon>Plectida</taxon>
        <taxon>Plectina</taxon>
        <taxon>Plectoidea</taxon>
        <taxon>Plectidae</taxon>
        <taxon>Plectus</taxon>
    </lineage>
</organism>
<dbReference type="NCBIfam" id="TIGR00714">
    <property type="entry name" value="hscB"/>
    <property type="match status" value="1"/>
</dbReference>
<dbReference type="Pfam" id="PF07743">
    <property type="entry name" value="HSCB_C"/>
    <property type="match status" value="1"/>
</dbReference>
<evidence type="ECO:0000259" key="4">
    <source>
        <dbReference type="PROSITE" id="PS50076"/>
    </source>
</evidence>
<dbReference type="InterPro" id="IPR004640">
    <property type="entry name" value="HscB"/>
</dbReference>
<dbReference type="SUPFAM" id="SSF47144">
    <property type="entry name" value="HSC20 (HSCB), C-terminal oligomerisation domain"/>
    <property type="match status" value="1"/>
</dbReference>